<gene>
    <name evidence="2" type="primary">LOC118477301</name>
</gene>
<evidence type="ECO:0000313" key="2">
    <source>
        <dbReference type="RefSeq" id="XP_035824332.1"/>
    </source>
</evidence>
<protein>
    <submittedName>
        <fullName evidence="2">Uncharacterized protein LOC118477301</fullName>
    </submittedName>
</protein>
<reference evidence="2" key="1">
    <citation type="submission" date="2025-08" db="UniProtKB">
        <authorList>
            <consortium name="RefSeq"/>
        </authorList>
    </citation>
    <scope>IDENTIFICATION</scope>
</reference>
<proteinExistence type="predicted"/>
<dbReference type="RefSeq" id="XP_035824332.1">
    <property type="nucleotide sequence ID" value="XM_035968439.1"/>
</dbReference>
<keyword evidence="1" id="KW-1185">Reference proteome</keyword>
<evidence type="ECO:0000313" key="1">
    <source>
        <dbReference type="Proteomes" id="UP000694888"/>
    </source>
</evidence>
<dbReference type="Proteomes" id="UP000694888">
    <property type="component" value="Unplaced"/>
</dbReference>
<organism evidence="1 2">
    <name type="scientific">Aplysia californica</name>
    <name type="common">California sea hare</name>
    <dbReference type="NCBI Taxonomy" id="6500"/>
    <lineage>
        <taxon>Eukaryota</taxon>
        <taxon>Metazoa</taxon>
        <taxon>Spiralia</taxon>
        <taxon>Lophotrochozoa</taxon>
        <taxon>Mollusca</taxon>
        <taxon>Gastropoda</taxon>
        <taxon>Heterobranchia</taxon>
        <taxon>Euthyneura</taxon>
        <taxon>Tectipleura</taxon>
        <taxon>Aplysiida</taxon>
        <taxon>Aplysioidea</taxon>
        <taxon>Aplysiidae</taxon>
        <taxon>Aplysia</taxon>
    </lineage>
</organism>
<accession>A0ABM1VPJ0</accession>
<name>A0ABM1VPJ0_APLCA</name>
<dbReference type="GeneID" id="118477301"/>
<sequence length="160" mass="18314">MGASSRFVRRACSARAFLAWERRRENNMTRRVAVRCGAVRAQSKAFAMGRISWNACQSYSHRSPGLSLEQCRYSFMENKIWDELLCDFACLVDDKICQYNDMESCIHIVGRMKRFLQSRGRKQVQKLGEVGRKTFSFKGISLSTTPANGLNYCHLSQHGS</sequence>